<dbReference type="PROSITE" id="PS01124">
    <property type="entry name" value="HTH_ARAC_FAMILY_2"/>
    <property type="match status" value="1"/>
</dbReference>
<dbReference type="RefSeq" id="WP_175532899.1">
    <property type="nucleotide sequence ID" value="NZ_FOMT01000003.1"/>
</dbReference>
<evidence type="ECO:0000256" key="8">
    <source>
        <dbReference type="PROSITE-ProRule" id="PRU00169"/>
    </source>
</evidence>
<feature type="modified residue" description="4-aspartylphosphate" evidence="8">
    <location>
        <position position="55"/>
    </location>
</feature>
<evidence type="ECO:0000256" key="1">
    <source>
        <dbReference type="ARBA" id="ARBA00004496"/>
    </source>
</evidence>
<dbReference type="Pfam" id="PF00072">
    <property type="entry name" value="Response_reg"/>
    <property type="match status" value="1"/>
</dbReference>
<dbReference type="SMART" id="SM00342">
    <property type="entry name" value="HTH_ARAC"/>
    <property type="match status" value="1"/>
</dbReference>
<evidence type="ECO:0000256" key="7">
    <source>
        <dbReference type="ARBA" id="ARBA00023163"/>
    </source>
</evidence>
<dbReference type="Gene3D" id="3.40.50.2300">
    <property type="match status" value="1"/>
</dbReference>
<keyword evidence="7" id="KW-0804">Transcription</keyword>
<evidence type="ECO:0000256" key="6">
    <source>
        <dbReference type="ARBA" id="ARBA00023125"/>
    </source>
</evidence>
<keyword evidence="3 8" id="KW-0597">Phosphoprotein</keyword>
<dbReference type="GO" id="GO:0005737">
    <property type="term" value="C:cytoplasm"/>
    <property type="evidence" value="ECO:0007669"/>
    <property type="project" value="UniProtKB-SubCell"/>
</dbReference>
<dbReference type="PROSITE" id="PS50110">
    <property type="entry name" value="RESPONSE_REGULATORY"/>
    <property type="match status" value="1"/>
</dbReference>
<dbReference type="PANTHER" id="PTHR42713:SF3">
    <property type="entry name" value="TRANSCRIPTIONAL REGULATORY PROTEIN HPTR"/>
    <property type="match status" value="1"/>
</dbReference>
<dbReference type="Gene3D" id="1.10.10.60">
    <property type="entry name" value="Homeodomain-like"/>
    <property type="match status" value="2"/>
</dbReference>
<dbReference type="Pfam" id="PF12833">
    <property type="entry name" value="HTH_18"/>
    <property type="match status" value="1"/>
</dbReference>
<dbReference type="Proteomes" id="UP000198855">
    <property type="component" value="Unassembled WGS sequence"/>
</dbReference>
<dbReference type="InterPro" id="IPR011006">
    <property type="entry name" value="CheY-like_superfamily"/>
</dbReference>
<evidence type="ECO:0000256" key="2">
    <source>
        <dbReference type="ARBA" id="ARBA00022490"/>
    </source>
</evidence>
<keyword evidence="2" id="KW-0963">Cytoplasm</keyword>
<dbReference type="CDD" id="cd17536">
    <property type="entry name" value="REC_YesN-like"/>
    <property type="match status" value="1"/>
</dbReference>
<evidence type="ECO:0000259" key="9">
    <source>
        <dbReference type="PROSITE" id="PS01124"/>
    </source>
</evidence>
<dbReference type="GO" id="GO:0003700">
    <property type="term" value="F:DNA-binding transcription factor activity"/>
    <property type="evidence" value="ECO:0007669"/>
    <property type="project" value="InterPro"/>
</dbReference>
<dbReference type="PANTHER" id="PTHR42713">
    <property type="entry name" value="HISTIDINE KINASE-RELATED"/>
    <property type="match status" value="1"/>
</dbReference>
<dbReference type="GO" id="GO:0000160">
    <property type="term" value="P:phosphorelay signal transduction system"/>
    <property type="evidence" value="ECO:0007669"/>
    <property type="project" value="UniProtKB-KW"/>
</dbReference>
<keyword evidence="4" id="KW-0902">Two-component regulatory system</keyword>
<dbReference type="STRING" id="1045775.SAMN05216378_3648"/>
<evidence type="ECO:0000313" key="12">
    <source>
        <dbReference type="Proteomes" id="UP000198855"/>
    </source>
</evidence>
<sequence length="543" mass="63489">MLKVLIVEDEMFVRIGFKNSVNWEKFGMMVCADVSNGQEAWEIYLKMKPDIIITDLNMPVMSGMELIEQIRQIDNKTRIVILSCLEEFSLVQKAMRYGVSNYILKLTMEPEEIDEVLVKVSEEYKSHMRLQETKGVIHNPDTLKENIINNFLFYPLYSEQEFTNLVLKQKLRLSPENLIVSVMEINNFGLTRSKFKDSKGELIRYTILNVLNEMLIEWNRGEVFAEKEDRYVFLFSFIDVNSQKEIRETLLALMDHIRRVLNRYFNVSVTFGISRKGNRYGDLKALLSEAAEAVSWKFFLGTERSLFKEEYRWDNFHLQSQEKMEKLLTRWGNVLPDKHAERKAIVQSFFDSDVKDPKLWIQLFVRLLLIDYNPLLSIEAKALDTVSLAAEQVSQCETLEDCIQTVYRLLASIEQWNQTSRQLSKEVGKAIKYILAHYRESCSISELADTLQVSPNYLSSLFRKETALTFTDYLTQVRIDKAKELLLSTQLKSYEIAELTGFSDDSYFSRTFKNKTGVRPNEFRKMKVHEERGRDNAPFVAKD</sequence>
<keyword evidence="12" id="KW-1185">Reference proteome</keyword>
<dbReference type="AlphaFoldDB" id="A0A1I2BSQ1"/>
<dbReference type="InterPro" id="IPR001789">
    <property type="entry name" value="Sig_transdc_resp-reg_receiver"/>
</dbReference>
<dbReference type="InterPro" id="IPR018060">
    <property type="entry name" value="HTH_AraC"/>
</dbReference>
<evidence type="ECO:0000256" key="5">
    <source>
        <dbReference type="ARBA" id="ARBA00023015"/>
    </source>
</evidence>
<dbReference type="InterPro" id="IPR051552">
    <property type="entry name" value="HptR"/>
</dbReference>
<dbReference type="InterPro" id="IPR009057">
    <property type="entry name" value="Homeodomain-like_sf"/>
</dbReference>
<gene>
    <name evidence="11" type="ORF">SAMN05216378_3648</name>
</gene>
<dbReference type="SMART" id="SM00448">
    <property type="entry name" value="REC"/>
    <property type="match status" value="1"/>
</dbReference>
<feature type="domain" description="HTH araC/xylS-type" evidence="9">
    <location>
        <begin position="428"/>
        <end position="526"/>
    </location>
</feature>
<dbReference type="SUPFAM" id="SSF46689">
    <property type="entry name" value="Homeodomain-like"/>
    <property type="match status" value="2"/>
</dbReference>
<comment type="subcellular location">
    <subcellularLocation>
        <location evidence="1">Cytoplasm</location>
    </subcellularLocation>
</comment>
<evidence type="ECO:0000259" key="10">
    <source>
        <dbReference type="PROSITE" id="PS50110"/>
    </source>
</evidence>
<evidence type="ECO:0000256" key="4">
    <source>
        <dbReference type="ARBA" id="ARBA00023012"/>
    </source>
</evidence>
<feature type="domain" description="Response regulatory" evidence="10">
    <location>
        <begin position="3"/>
        <end position="120"/>
    </location>
</feature>
<organism evidence="11 12">
    <name type="scientific">Paenibacillus catalpae</name>
    <dbReference type="NCBI Taxonomy" id="1045775"/>
    <lineage>
        <taxon>Bacteria</taxon>
        <taxon>Bacillati</taxon>
        <taxon>Bacillota</taxon>
        <taxon>Bacilli</taxon>
        <taxon>Bacillales</taxon>
        <taxon>Paenibacillaceae</taxon>
        <taxon>Paenibacillus</taxon>
    </lineage>
</organism>
<keyword evidence="6 11" id="KW-0238">DNA-binding</keyword>
<reference evidence="12" key="1">
    <citation type="submission" date="2016-10" db="EMBL/GenBank/DDBJ databases">
        <authorList>
            <person name="Varghese N."/>
            <person name="Submissions S."/>
        </authorList>
    </citation>
    <scope>NUCLEOTIDE SEQUENCE [LARGE SCALE GENOMIC DNA]</scope>
    <source>
        <strain evidence="12">CGMCC 1.10784</strain>
    </source>
</reference>
<evidence type="ECO:0000313" key="11">
    <source>
        <dbReference type="EMBL" id="SFE59089.1"/>
    </source>
</evidence>
<protein>
    <submittedName>
        <fullName evidence="11">Two-component response regulator, YesN/AraC family, consists of REC and AraC-type DNA-binding domains</fullName>
    </submittedName>
</protein>
<dbReference type="GO" id="GO:0043565">
    <property type="term" value="F:sequence-specific DNA binding"/>
    <property type="evidence" value="ECO:0007669"/>
    <property type="project" value="InterPro"/>
</dbReference>
<dbReference type="SUPFAM" id="SSF52172">
    <property type="entry name" value="CheY-like"/>
    <property type="match status" value="1"/>
</dbReference>
<name>A0A1I2BSQ1_9BACL</name>
<dbReference type="EMBL" id="FOMT01000003">
    <property type="protein sequence ID" value="SFE59089.1"/>
    <property type="molecule type" value="Genomic_DNA"/>
</dbReference>
<keyword evidence="5" id="KW-0805">Transcription regulation</keyword>
<proteinExistence type="predicted"/>
<accession>A0A1I2BSQ1</accession>
<evidence type="ECO:0000256" key="3">
    <source>
        <dbReference type="ARBA" id="ARBA00022553"/>
    </source>
</evidence>